<dbReference type="AlphaFoldDB" id="A0A2K8NBJ6"/>
<dbReference type="InterPro" id="IPR019734">
    <property type="entry name" value="TPR_rpt"/>
</dbReference>
<dbReference type="InterPro" id="IPR011990">
    <property type="entry name" value="TPR-like_helical_dom_sf"/>
</dbReference>
<name>A0A2K8NBJ6_9BACL</name>
<keyword evidence="1" id="KW-1133">Transmembrane helix</keyword>
<dbReference type="SUPFAM" id="SSF48452">
    <property type="entry name" value="TPR-like"/>
    <property type="match status" value="1"/>
</dbReference>
<dbReference type="Gene3D" id="1.25.40.10">
    <property type="entry name" value="Tetratricopeptide repeat domain"/>
    <property type="match status" value="1"/>
</dbReference>
<keyword evidence="1" id="KW-0812">Transmembrane</keyword>
<dbReference type="Proteomes" id="UP000231932">
    <property type="component" value="Chromosome"/>
</dbReference>
<reference evidence="3" key="1">
    <citation type="submission" date="2017-11" db="EMBL/GenBank/DDBJ databases">
        <title>Complete Genome Sequence of Kyrpidia sp. Strain EA-1, a thermophilic, hydrogen-oxidizing Bacterium, isolated from the Azores.</title>
        <authorList>
            <person name="Reiner J.E."/>
            <person name="Lapp C.J."/>
            <person name="Bunk B."/>
            <person name="Gescher J."/>
        </authorList>
    </citation>
    <scope>NUCLEOTIDE SEQUENCE [LARGE SCALE GENOMIC DNA]</scope>
    <source>
        <strain evidence="3">EA-1</strain>
    </source>
</reference>
<dbReference type="OrthoDB" id="2679399at2"/>
<keyword evidence="3" id="KW-1185">Reference proteome</keyword>
<keyword evidence="1" id="KW-0472">Membrane</keyword>
<sequence>MAAITGAVRNAVVYVLAAAAVVGLLIGYNIASDQNKQFLKTFQAFQQSQTLMQQQQYAQAEPLLKKVVEAQPHSFMALWNYGICQFGLKNYDLADQYFTKAREQRPFLLNDQLYVTQYGELLYAKGDLARAKEYLERSVSLNGGTDLAKEAKSWLDKIQAKEAQARAKP</sequence>
<dbReference type="RefSeq" id="WP_100668935.1">
    <property type="nucleotide sequence ID" value="NZ_CP024955.1"/>
</dbReference>
<accession>A0A2K8NBJ6</accession>
<proteinExistence type="predicted"/>
<protein>
    <submittedName>
        <fullName evidence="2">Uncharacterized protein</fullName>
    </submittedName>
</protein>
<dbReference type="Pfam" id="PF13432">
    <property type="entry name" value="TPR_16"/>
    <property type="match status" value="1"/>
</dbReference>
<evidence type="ECO:0000256" key="1">
    <source>
        <dbReference type="SAM" id="Phobius"/>
    </source>
</evidence>
<dbReference type="EMBL" id="CP024955">
    <property type="protein sequence ID" value="ATY86187.1"/>
    <property type="molecule type" value="Genomic_DNA"/>
</dbReference>
<evidence type="ECO:0000313" key="2">
    <source>
        <dbReference type="EMBL" id="ATY86187.1"/>
    </source>
</evidence>
<organism evidence="2 3">
    <name type="scientific">Kyrpidia spormannii</name>
    <dbReference type="NCBI Taxonomy" id="2055160"/>
    <lineage>
        <taxon>Bacteria</taxon>
        <taxon>Bacillati</taxon>
        <taxon>Bacillota</taxon>
        <taxon>Bacilli</taxon>
        <taxon>Bacillales</taxon>
        <taxon>Alicyclobacillaceae</taxon>
        <taxon>Kyrpidia</taxon>
    </lineage>
</organism>
<evidence type="ECO:0000313" key="3">
    <source>
        <dbReference type="Proteomes" id="UP000231932"/>
    </source>
</evidence>
<feature type="transmembrane region" description="Helical" evidence="1">
    <location>
        <begin position="12"/>
        <end position="31"/>
    </location>
</feature>
<dbReference type="KEGG" id="kyr:CVV65_15650"/>
<dbReference type="Pfam" id="PF13181">
    <property type="entry name" value="TPR_8"/>
    <property type="match status" value="1"/>
</dbReference>
<gene>
    <name evidence="2" type="ORF">CVV65_15650</name>
</gene>